<dbReference type="EMBL" id="JAJSOF020000031">
    <property type="protein sequence ID" value="KAJ4430900.1"/>
    <property type="molecule type" value="Genomic_DNA"/>
</dbReference>
<comment type="caution">
    <text evidence="3">The sequence shown here is derived from an EMBL/GenBank/DDBJ whole genome shotgun (WGS) entry which is preliminary data.</text>
</comment>
<feature type="domain" description="DUF155" evidence="2">
    <location>
        <begin position="207"/>
        <end position="382"/>
    </location>
</feature>
<reference evidence="3 4" key="1">
    <citation type="journal article" date="2022" name="Allergy">
        <title>Genome assembly and annotation of Periplaneta americana reveal a comprehensive cockroach allergen profile.</title>
        <authorList>
            <person name="Wang L."/>
            <person name="Xiong Q."/>
            <person name="Saelim N."/>
            <person name="Wang L."/>
            <person name="Nong W."/>
            <person name="Wan A.T."/>
            <person name="Shi M."/>
            <person name="Liu X."/>
            <person name="Cao Q."/>
            <person name="Hui J.H.L."/>
            <person name="Sookrung N."/>
            <person name="Leung T.F."/>
            <person name="Tungtrongchitr A."/>
            <person name="Tsui S.K.W."/>
        </authorList>
    </citation>
    <scope>NUCLEOTIDE SEQUENCE [LARGE SCALE GENOMIC DNA]</scope>
    <source>
        <strain evidence="3">PWHHKU_190912</strain>
    </source>
</reference>
<accession>A0ABQ8SA86</accession>
<keyword evidence="4" id="KW-1185">Reference proteome</keyword>
<proteinExistence type="inferred from homology"/>
<organism evidence="3 4">
    <name type="scientific">Periplaneta americana</name>
    <name type="common">American cockroach</name>
    <name type="synonym">Blatta americana</name>
    <dbReference type="NCBI Taxonomy" id="6978"/>
    <lineage>
        <taxon>Eukaryota</taxon>
        <taxon>Metazoa</taxon>
        <taxon>Ecdysozoa</taxon>
        <taxon>Arthropoda</taxon>
        <taxon>Hexapoda</taxon>
        <taxon>Insecta</taxon>
        <taxon>Pterygota</taxon>
        <taxon>Neoptera</taxon>
        <taxon>Polyneoptera</taxon>
        <taxon>Dictyoptera</taxon>
        <taxon>Blattodea</taxon>
        <taxon>Blattoidea</taxon>
        <taxon>Blattidae</taxon>
        <taxon>Blattinae</taxon>
        <taxon>Periplaneta</taxon>
    </lineage>
</organism>
<evidence type="ECO:0000313" key="4">
    <source>
        <dbReference type="Proteomes" id="UP001148838"/>
    </source>
</evidence>
<sequence length="431" mass="50557">SYHISRREEKYVKMLSSKCSTKVLNFFQGFSQFHSLKSYVGYSLHHHRVTLVTNSVSTPKYFSQFCKNVNSFTYTNSGMPTIRNYFEIISRYGAVIVTSRTLKTKGVGSHEPQGIHENVSALQIKTRQRRKRPTMEEEDTEKLGYWNVIAYTTAEEYDLEKLTKGLIQQNLYVQNSQLRSVVERGQTVPDVVHVAARYQVGDEPREIYFFREGTVVFWNVPELESSNVLTFLRQFEENSYDERLVHDESEIMPYTRTIGKKSHLQEGYIVLGDEGDVELDKYTFSNAMALSVKLGAWEASLNRYVDSIEFVSEDLKKGTKLSMSREDVLRKTGELFALRHVINLSSDLLDTPDFYWDHDEQEDLYQRLCNYFSINRRTRVMNEKLNHCLELVELLSTHLSDRHHTRLEWMIIILIMVEVVFEFIHYAERFM</sequence>
<feature type="non-terminal residue" evidence="3">
    <location>
        <position position="1"/>
    </location>
</feature>
<dbReference type="Pfam" id="PF02582">
    <property type="entry name" value="DUF155"/>
    <property type="match status" value="1"/>
</dbReference>
<evidence type="ECO:0000259" key="2">
    <source>
        <dbReference type="Pfam" id="PF02582"/>
    </source>
</evidence>
<dbReference type="PANTHER" id="PTHR16255:SF1">
    <property type="entry name" value="REQUIRED FOR MEIOTIC NUCLEAR DIVISION PROTEIN 1 HOMOLOG"/>
    <property type="match status" value="1"/>
</dbReference>
<comment type="similarity">
    <text evidence="1">Belongs to the RMD1/sif2 family.</text>
</comment>
<dbReference type="InterPro" id="IPR051624">
    <property type="entry name" value="RMD1/Sad1-interacting"/>
</dbReference>
<gene>
    <name evidence="3" type="ORF">ANN_19492</name>
</gene>
<dbReference type="Proteomes" id="UP001148838">
    <property type="component" value="Unassembled WGS sequence"/>
</dbReference>
<protein>
    <recommendedName>
        <fullName evidence="2">DUF155 domain-containing protein</fullName>
    </recommendedName>
</protein>
<dbReference type="InterPro" id="IPR003734">
    <property type="entry name" value="DUF155"/>
</dbReference>
<name>A0ABQ8SA86_PERAM</name>
<evidence type="ECO:0000313" key="3">
    <source>
        <dbReference type="EMBL" id="KAJ4430900.1"/>
    </source>
</evidence>
<dbReference type="PANTHER" id="PTHR16255">
    <property type="entry name" value="REQUIRED FOR MEIOTIC NUCLEAR DIVISION PROTEIN 1 HOMOLOG"/>
    <property type="match status" value="1"/>
</dbReference>
<evidence type="ECO:0000256" key="1">
    <source>
        <dbReference type="ARBA" id="ARBA00008306"/>
    </source>
</evidence>